<keyword evidence="1" id="KW-0812">Transmembrane</keyword>
<feature type="transmembrane region" description="Helical" evidence="1">
    <location>
        <begin position="72"/>
        <end position="96"/>
    </location>
</feature>
<protein>
    <submittedName>
        <fullName evidence="2">Uncharacterized protein</fullName>
    </submittedName>
</protein>
<evidence type="ECO:0000313" key="3">
    <source>
        <dbReference type="Proteomes" id="UP000498640"/>
    </source>
</evidence>
<evidence type="ECO:0000256" key="1">
    <source>
        <dbReference type="SAM" id="Phobius"/>
    </source>
</evidence>
<reference evidence="3" key="1">
    <citation type="submission" date="2019-10" db="EMBL/GenBank/DDBJ databases">
        <title>Acinetobacter baumannii strain ATCC 19606 complete genome sequence.</title>
        <authorList>
            <person name="Tillman L.N."/>
            <person name="Kenyon J."/>
            <person name="To J."/>
            <person name="Hamidian M."/>
        </authorList>
    </citation>
    <scope>NUCLEOTIDE SEQUENCE [LARGE SCALE GENOMIC DNA]</scope>
    <source>
        <strain evidence="3">ATCC 19606 / DSM 30007 / JCM 6841 / CCUG 19606 / CIP 70.34 / NBRC 109757 / NCIMB 12457 / NCTC 12156 / 81</strain>
    </source>
</reference>
<organism evidence="2 3">
    <name type="scientific">Acinetobacter baumannii (strain ATCC 19606 / DSM 30007 / JCM 6841 / CCUG 19606 / CIP 70.34 / NBRC 109757 / NCIMB 12457 / NCTC 12156 / 81)</name>
    <dbReference type="NCBI Taxonomy" id="575584"/>
    <lineage>
        <taxon>Bacteria</taxon>
        <taxon>Pseudomonadati</taxon>
        <taxon>Pseudomonadota</taxon>
        <taxon>Gammaproteobacteria</taxon>
        <taxon>Moraxellales</taxon>
        <taxon>Moraxellaceae</taxon>
        <taxon>Acinetobacter</taxon>
        <taxon>Acinetobacter calcoaceticus/baumannii complex</taxon>
    </lineage>
</organism>
<keyword evidence="1" id="KW-0472">Membrane</keyword>
<proteinExistence type="predicted"/>
<evidence type="ECO:0000313" key="2">
    <source>
        <dbReference type="EMBL" id="QFQ03548.1"/>
    </source>
</evidence>
<feature type="transmembrane region" description="Helical" evidence="1">
    <location>
        <begin position="38"/>
        <end position="60"/>
    </location>
</feature>
<dbReference type="RefSeq" id="WP_002134726.1">
    <property type="nucleotide sequence ID" value="NZ_CP058289.1"/>
</dbReference>
<keyword evidence="3" id="KW-1185">Reference proteome</keyword>
<keyword evidence="1" id="KW-1133">Transmembrane helix</keyword>
<sequence length="291" mass="32635">MKNISQIILVFTAITALVISSVLFAIMTLYIQPSFYMLGLNMAIIAISFLYIVHFIHKLLGNTVSDKNSTPYAVYCIMAVLAGTLIFFSLFFGGLYHLRDQKKFEASNFKELQSKELSIIKDLGKQNNVYVRYGNKNTSWANTRLVIPNSSGASLYIMNGYCALNYTDGSITGMKKNLVKNISKSDLQAQKIDVAKIAIMAHELAHCLDIKRDFATFNLDKIENAKSPIIGNQAIAPKLRKNIVDMETYLDAGGTLDSTLWKETFADLYAIGYYMKAIKCHTMLCISVLFY</sequence>
<dbReference type="Proteomes" id="UP000498640">
    <property type="component" value="Chromosome"/>
</dbReference>
<feature type="transmembrane region" description="Helical" evidence="1">
    <location>
        <begin position="6"/>
        <end position="31"/>
    </location>
</feature>
<accession>A0ABX6CAB5</accession>
<dbReference type="GeneID" id="92892010"/>
<reference evidence="2 3" key="2">
    <citation type="journal article" date="2020" name="Microorganisms">
        <title>Analysis of Complete Genome Sequence of Acinetobacter baumannii Strain ATCC 19606 Reveals Novel Mobile Genetic Elements and Novel Prophage.</title>
        <authorList>
            <person name="Hamidian M."/>
            <person name="Blasco L."/>
            <person name="Tillman L.N."/>
            <person name="To J."/>
            <person name="Tomas M."/>
            <person name="Myers G.S.A."/>
        </authorList>
    </citation>
    <scope>NUCLEOTIDE SEQUENCE [LARGE SCALE GENOMIC DNA]</scope>
    <source>
        <strain evidence="3">ATCC 19606 / DSM 30007 / JCM 6841 / CCUG 19606 / CIP 70.34 / NBRC 109757 / NCIMB 12457 / NCTC 12156 / 81</strain>
    </source>
</reference>
<gene>
    <name evidence="2" type="ORF">FQU82_00084</name>
</gene>
<name>A0ABX6CAB5_ACIB2</name>
<dbReference type="EMBL" id="CP045110">
    <property type="protein sequence ID" value="QFQ03548.1"/>
    <property type="molecule type" value="Genomic_DNA"/>
</dbReference>